<dbReference type="PROSITE" id="PS50042">
    <property type="entry name" value="CNMP_BINDING_3"/>
    <property type="match status" value="1"/>
</dbReference>
<dbReference type="SUPFAM" id="SSF51206">
    <property type="entry name" value="cAMP-binding domain-like"/>
    <property type="match status" value="1"/>
</dbReference>
<dbReference type="InterPro" id="IPR012318">
    <property type="entry name" value="HTH_CRP"/>
</dbReference>
<evidence type="ECO:0000313" key="7">
    <source>
        <dbReference type="Proteomes" id="UP000705867"/>
    </source>
</evidence>
<keyword evidence="3" id="KW-0804">Transcription</keyword>
<dbReference type="Pfam" id="PF00027">
    <property type="entry name" value="cNMP_binding"/>
    <property type="match status" value="1"/>
</dbReference>
<organism evidence="6 7">
    <name type="scientific">Candidatus Nitrobium versatile</name>
    <dbReference type="NCBI Taxonomy" id="2884831"/>
    <lineage>
        <taxon>Bacteria</taxon>
        <taxon>Pseudomonadati</taxon>
        <taxon>Nitrospirota</taxon>
        <taxon>Nitrospiria</taxon>
        <taxon>Nitrospirales</taxon>
        <taxon>Nitrospiraceae</taxon>
        <taxon>Candidatus Nitrobium</taxon>
    </lineage>
</organism>
<dbReference type="SUPFAM" id="SSF46785">
    <property type="entry name" value="Winged helix' DNA-binding domain"/>
    <property type="match status" value="1"/>
</dbReference>
<dbReference type="InterPro" id="IPR014710">
    <property type="entry name" value="RmlC-like_jellyroll"/>
</dbReference>
<dbReference type="GO" id="GO:0003700">
    <property type="term" value="F:DNA-binding transcription factor activity"/>
    <property type="evidence" value="ECO:0007669"/>
    <property type="project" value="TreeGrafter"/>
</dbReference>
<dbReference type="InterPro" id="IPR050397">
    <property type="entry name" value="Env_Response_Regulators"/>
</dbReference>
<dbReference type="PANTHER" id="PTHR24567:SF68">
    <property type="entry name" value="DNA-BINDING TRANSCRIPTIONAL DUAL REGULATOR CRP"/>
    <property type="match status" value="1"/>
</dbReference>
<evidence type="ECO:0000259" key="4">
    <source>
        <dbReference type="PROSITE" id="PS50042"/>
    </source>
</evidence>
<keyword evidence="2" id="KW-0238">DNA-binding</keyword>
<comment type="caution">
    <text evidence="6">The sequence shown here is derived from an EMBL/GenBank/DDBJ whole genome shotgun (WGS) entry which is preliminary data.</text>
</comment>
<dbReference type="CDD" id="cd00038">
    <property type="entry name" value="CAP_ED"/>
    <property type="match status" value="1"/>
</dbReference>
<evidence type="ECO:0000256" key="3">
    <source>
        <dbReference type="ARBA" id="ARBA00023163"/>
    </source>
</evidence>
<sequence>MSIMNLVANIPLFHGLPREQLEEIVDIMVDQTFGRGQSIFSEGEEATGFYVVISGRVKIFKLSSEGKEQVLHFVGPGESFGEVPMFAGGYFPAHAETIEKSRLFFFPRSFFLDLIKRDPAVAMNMLAELSMRLRRFTLLVEELSLKEVPGRLAAYLLYLSDRENGSGDLELNVTKGQLASLLGTIPETMSRILGKMTAQGIIEVQGRRIRIQDRDALEELSSGRKTLL</sequence>
<feature type="domain" description="Cyclic nucleotide-binding" evidence="4">
    <location>
        <begin position="12"/>
        <end position="132"/>
    </location>
</feature>
<dbReference type="SMART" id="SM00100">
    <property type="entry name" value="cNMP"/>
    <property type="match status" value="1"/>
</dbReference>
<dbReference type="InterPro" id="IPR018490">
    <property type="entry name" value="cNMP-bd_dom_sf"/>
</dbReference>
<dbReference type="PROSITE" id="PS51063">
    <property type="entry name" value="HTH_CRP_2"/>
    <property type="match status" value="1"/>
</dbReference>
<feature type="domain" description="HTH crp-type" evidence="5">
    <location>
        <begin position="146"/>
        <end position="215"/>
    </location>
</feature>
<dbReference type="AlphaFoldDB" id="A0A953J681"/>
<dbReference type="GO" id="GO:0005829">
    <property type="term" value="C:cytosol"/>
    <property type="evidence" value="ECO:0007669"/>
    <property type="project" value="TreeGrafter"/>
</dbReference>
<evidence type="ECO:0000259" key="5">
    <source>
        <dbReference type="PROSITE" id="PS51063"/>
    </source>
</evidence>
<reference evidence="6" key="2">
    <citation type="submission" date="2021-08" db="EMBL/GenBank/DDBJ databases">
        <authorList>
            <person name="Dalcin Martins P."/>
        </authorList>
    </citation>
    <scope>NUCLEOTIDE SEQUENCE</scope>
    <source>
        <strain evidence="6">MAG_39</strain>
    </source>
</reference>
<dbReference type="EMBL" id="JAIOIV010000076">
    <property type="protein sequence ID" value="MBZ0156428.1"/>
    <property type="molecule type" value="Genomic_DNA"/>
</dbReference>
<dbReference type="PANTHER" id="PTHR24567">
    <property type="entry name" value="CRP FAMILY TRANSCRIPTIONAL REGULATORY PROTEIN"/>
    <property type="match status" value="1"/>
</dbReference>
<dbReference type="GO" id="GO:0003677">
    <property type="term" value="F:DNA binding"/>
    <property type="evidence" value="ECO:0007669"/>
    <property type="project" value="UniProtKB-KW"/>
</dbReference>
<reference evidence="6" key="1">
    <citation type="journal article" date="2021" name="bioRxiv">
        <title>Unraveling nitrogen, sulfur and carbon metabolic pathways and microbial community transcriptional responses to substrate deprivation and toxicity stresses in a bioreactor mimicking anoxic brackish coastal sediment conditions.</title>
        <authorList>
            <person name="Martins P.D."/>
            <person name="Echeveste M.J."/>
            <person name="Arshad A."/>
            <person name="Kurth J."/>
            <person name="Ouboter H."/>
            <person name="Jetten M.S.M."/>
            <person name="Welte C.U."/>
        </authorList>
    </citation>
    <scope>NUCLEOTIDE SEQUENCE</scope>
    <source>
        <strain evidence="6">MAG_39</strain>
    </source>
</reference>
<dbReference type="Pfam" id="PF13545">
    <property type="entry name" value="HTH_Crp_2"/>
    <property type="match status" value="1"/>
</dbReference>
<gene>
    <name evidence="6" type="ORF">K8I29_09510</name>
</gene>
<evidence type="ECO:0000256" key="2">
    <source>
        <dbReference type="ARBA" id="ARBA00023125"/>
    </source>
</evidence>
<accession>A0A953J681</accession>
<dbReference type="InterPro" id="IPR036388">
    <property type="entry name" value="WH-like_DNA-bd_sf"/>
</dbReference>
<evidence type="ECO:0000313" key="6">
    <source>
        <dbReference type="EMBL" id="MBZ0156428.1"/>
    </source>
</evidence>
<dbReference type="PRINTS" id="PR00034">
    <property type="entry name" value="HTHCRP"/>
</dbReference>
<dbReference type="Gene3D" id="1.10.10.10">
    <property type="entry name" value="Winged helix-like DNA-binding domain superfamily/Winged helix DNA-binding domain"/>
    <property type="match status" value="1"/>
</dbReference>
<evidence type="ECO:0000256" key="1">
    <source>
        <dbReference type="ARBA" id="ARBA00023015"/>
    </source>
</evidence>
<dbReference type="CDD" id="cd00092">
    <property type="entry name" value="HTH_CRP"/>
    <property type="match status" value="1"/>
</dbReference>
<protein>
    <submittedName>
        <fullName evidence="6">Crp/Fnr family transcriptional regulator</fullName>
    </submittedName>
</protein>
<proteinExistence type="predicted"/>
<dbReference type="SMART" id="SM00419">
    <property type="entry name" value="HTH_CRP"/>
    <property type="match status" value="1"/>
</dbReference>
<name>A0A953J681_9BACT</name>
<dbReference type="Proteomes" id="UP000705867">
    <property type="component" value="Unassembled WGS sequence"/>
</dbReference>
<dbReference type="InterPro" id="IPR000595">
    <property type="entry name" value="cNMP-bd_dom"/>
</dbReference>
<dbReference type="InterPro" id="IPR036390">
    <property type="entry name" value="WH_DNA-bd_sf"/>
</dbReference>
<dbReference type="Gene3D" id="2.60.120.10">
    <property type="entry name" value="Jelly Rolls"/>
    <property type="match status" value="1"/>
</dbReference>
<keyword evidence="1" id="KW-0805">Transcription regulation</keyword>